<feature type="transmembrane region" description="Helical" evidence="1">
    <location>
        <begin position="49"/>
        <end position="72"/>
    </location>
</feature>
<evidence type="ECO:0008006" key="4">
    <source>
        <dbReference type="Google" id="ProtNLM"/>
    </source>
</evidence>
<dbReference type="RefSeq" id="WP_345585336.1">
    <property type="nucleotide sequence ID" value="NZ_BAABJG010000002.1"/>
</dbReference>
<gene>
    <name evidence="2" type="ORF">ACFQ4B_03845</name>
</gene>
<name>A0ABW3UE89_9BACL</name>
<feature type="transmembrane region" description="Helical" evidence="1">
    <location>
        <begin position="101"/>
        <end position="123"/>
    </location>
</feature>
<organism evidence="2 3">
    <name type="scientific">Paenibacillus vulneris</name>
    <dbReference type="NCBI Taxonomy" id="1133364"/>
    <lineage>
        <taxon>Bacteria</taxon>
        <taxon>Bacillati</taxon>
        <taxon>Bacillota</taxon>
        <taxon>Bacilli</taxon>
        <taxon>Bacillales</taxon>
        <taxon>Paenibacillaceae</taxon>
        <taxon>Paenibacillus</taxon>
    </lineage>
</organism>
<keyword evidence="1" id="KW-0812">Transmembrane</keyword>
<accession>A0ABW3UE89</accession>
<feature type="transmembrane region" description="Helical" evidence="1">
    <location>
        <begin position="12"/>
        <end position="37"/>
    </location>
</feature>
<proteinExistence type="predicted"/>
<keyword evidence="1" id="KW-0472">Membrane</keyword>
<evidence type="ECO:0000313" key="2">
    <source>
        <dbReference type="EMBL" id="MFD1219243.1"/>
    </source>
</evidence>
<reference evidence="3" key="1">
    <citation type="journal article" date="2019" name="Int. J. Syst. Evol. Microbiol.">
        <title>The Global Catalogue of Microorganisms (GCM) 10K type strain sequencing project: providing services to taxonomists for standard genome sequencing and annotation.</title>
        <authorList>
            <consortium name="The Broad Institute Genomics Platform"/>
            <consortium name="The Broad Institute Genome Sequencing Center for Infectious Disease"/>
            <person name="Wu L."/>
            <person name="Ma J."/>
        </authorList>
    </citation>
    <scope>NUCLEOTIDE SEQUENCE [LARGE SCALE GENOMIC DNA]</scope>
    <source>
        <strain evidence="3">CCUG 53270</strain>
    </source>
</reference>
<dbReference type="Proteomes" id="UP001597180">
    <property type="component" value="Unassembled WGS sequence"/>
</dbReference>
<dbReference type="EMBL" id="JBHTLU010000009">
    <property type="protein sequence ID" value="MFD1219243.1"/>
    <property type="molecule type" value="Genomic_DNA"/>
</dbReference>
<comment type="caution">
    <text evidence="2">The sequence shown here is derived from an EMBL/GenBank/DDBJ whole genome shotgun (WGS) entry which is preliminary data.</text>
</comment>
<keyword evidence="3" id="KW-1185">Reference proteome</keyword>
<evidence type="ECO:0000313" key="3">
    <source>
        <dbReference type="Proteomes" id="UP001597180"/>
    </source>
</evidence>
<feature type="transmembrane region" description="Helical" evidence="1">
    <location>
        <begin position="79"/>
        <end position="95"/>
    </location>
</feature>
<evidence type="ECO:0000256" key="1">
    <source>
        <dbReference type="SAM" id="Phobius"/>
    </source>
</evidence>
<keyword evidence="1" id="KW-1133">Transmembrane helix</keyword>
<feature type="transmembrane region" description="Helical" evidence="1">
    <location>
        <begin position="130"/>
        <end position="149"/>
    </location>
</feature>
<protein>
    <recommendedName>
        <fullName evidence="4">GOLD domain-containing protein</fullName>
    </recommendedName>
</protein>
<sequence length="257" mass="29431">MSPIKVVDYIRYITFKLAGAGYAIFFLWVFVLLLTGFKLYESFASINEINGWITIYGYGFLCSIIIDLIVNYIPSQKSIIKLLLYAAAGFGFFIFSAGKEWIIFMGVFGVIFSLIFYWGTIILPKRRKMMWLFAFIIPLLLFTSMKILLADKKVNFHDVISGNSYEAKFDYFNGNQEIPIYLKKGQKLVYVFVWNTTPVGNGGAVGHQVLTPNGKYASLHQRSDHKYEINAEEEGFYKLVAHADRLKGSFTVSWDIE</sequence>